<keyword evidence="12" id="KW-0206">Cytoskeleton</keyword>
<dbReference type="Gene3D" id="1.10.287.2620">
    <property type="match status" value="1"/>
</dbReference>
<feature type="domain" description="Dynein heavy chain 3 AAA+ lid" evidence="25">
    <location>
        <begin position="2725"/>
        <end position="2810"/>
    </location>
</feature>
<dbReference type="FunFam" id="3.40.50.300:FF:000049">
    <property type="entry name" value="Dynein, axonemal, heavy chain 5"/>
    <property type="match status" value="1"/>
</dbReference>
<dbReference type="PANTHER" id="PTHR46532">
    <property type="entry name" value="MALE FERTILITY FACTOR KL5"/>
    <property type="match status" value="1"/>
</dbReference>
<evidence type="ECO:0000256" key="15">
    <source>
        <dbReference type="ARBA" id="ARBA00065818"/>
    </source>
</evidence>
<dbReference type="FunFam" id="1.10.8.1220:FF:000001">
    <property type="entry name" value="Dynein axonemal heavy chain 5"/>
    <property type="match status" value="1"/>
</dbReference>
<evidence type="ECO:0008006" key="30">
    <source>
        <dbReference type="Google" id="ProtNLM"/>
    </source>
</evidence>
<dbReference type="GO" id="GO:0005524">
    <property type="term" value="F:ATP binding"/>
    <property type="evidence" value="ECO:0007669"/>
    <property type="project" value="UniProtKB-KW"/>
</dbReference>
<keyword evidence="4" id="KW-0493">Microtubule</keyword>
<dbReference type="Gene3D" id="3.10.490.20">
    <property type="match status" value="1"/>
</dbReference>
<dbReference type="Pfam" id="PF18199">
    <property type="entry name" value="Dynein_C"/>
    <property type="match status" value="1"/>
</dbReference>
<keyword evidence="10" id="KW-0969">Cilium</keyword>
<dbReference type="InterPro" id="IPR042228">
    <property type="entry name" value="Dynein_linker_3"/>
</dbReference>
<dbReference type="InterPro" id="IPR004273">
    <property type="entry name" value="Dynein_heavy_D6_P-loop"/>
</dbReference>
<evidence type="ECO:0000256" key="10">
    <source>
        <dbReference type="ARBA" id="ARBA00023069"/>
    </source>
</evidence>
<keyword evidence="7" id="KW-0067">ATP-binding</keyword>
<feature type="domain" description="Dynein heavy chain AAA module D4" evidence="22">
    <location>
        <begin position="2875"/>
        <end position="3137"/>
    </location>
</feature>
<dbReference type="GO" id="GO:0060294">
    <property type="term" value="P:cilium movement involved in cell motility"/>
    <property type="evidence" value="ECO:0007669"/>
    <property type="project" value="UniProtKB-ARBA"/>
</dbReference>
<dbReference type="Gene3D" id="1.20.140.100">
    <property type="entry name" value="Dynein heavy chain, N-terminal domain 2"/>
    <property type="match status" value="1"/>
</dbReference>
<evidence type="ECO:0000259" key="25">
    <source>
        <dbReference type="Pfam" id="PF17857"/>
    </source>
</evidence>
<dbReference type="FunFam" id="1.20.140.100:FF:000003">
    <property type="entry name" value="Dynein, axonemal, heavy chain 5"/>
    <property type="match status" value="1"/>
</dbReference>
<evidence type="ECO:0000259" key="17">
    <source>
        <dbReference type="Pfam" id="PF03028"/>
    </source>
</evidence>
<comment type="subunit">
    <text evidence="15">Consists of at least 3 heavy chains (alpha, beta and gamma), 2 intermediate chains and 8 light chains.</text>
</comment>
<dbReference type="Gene3D" id="3.20.180.20">
    <property type="entry name" value="Dynein heavy chain, N-terminal domain 2"/>
    <property type="match status" value="1"/>
</dbReference>
<dbReference type="Pfam" id="PF12777">
    <property type="entry name" value="MT"/>
    <property type="match status" value="1"/>
</dbReference>
<dbReference type="InterPro" id="IPR041658">
    <property type="entry name" value="AAA_lid_11"/>
</dbReference>
<dbReference type="FunFam" id="3.40.50.300:FF:000738">
    <property type="entry name" value="Dynein heavy chain axonemal"/>
    <property type="match status" value="1"/>
</dbReference>
<evidence type="ECO:0000256" key="12">
    <source>
        <dbReference type="ARBA" id="ARBA00023212"/>
    </source>
</evidence>
<dbReference type="InterPro" id="IPR026983">
    <property type="entry name" value="DHC"/>
</dbReference>
<dbReference type="PANTHER" id="PTHR46532:SF4">
    <property type="entry name" value="AAA+ ATPASE DOMAIN-CONTAINING PROTEIN"/>
    <property type="match status" value="1"/>
</dbReference>
<keyword evidence="11" id="KW-0505">Motor protein</keyword>
<evidence type="ECO:0000259" key="21">
    <source>
        <dbReference type="Pfam" id="PF12777"/>
    </source>
</evidence>
<feature type="coiled-coil region" evidence="16">
    <location>
        <begin position="3156"/>
        <end position="3193"/>
    </location>
</feature>
<feature type="coiled-coil region" evidence="16">
    <location>
        <begin position="3750"/>
        <end position="3780"/>
    </location>
</feature>
<dbReference type="Pfam" id="PF17852">
    <property type="entry name" value="Dynein_AAA_lid"/>
    <property type="match status" value="1"/>
</dbReference>
<dbReference type="InterPro" id="IPR024317">
    <property type="entry name" value="Dynein_heavy_chain_D4_dom"/>
</dbReference>
<comment type="similarity">
    <text evidence="2">Belongs to the dynein heavy chain family.</text>
</comment>
<dbReference type="InterPro" id="IPR013602">
    <property type="entry name" value="Dynein_heavy_linker"/>
</dbReference>
<evidence type="ECO:0000256" key="11">
    <source>
        <dbReference type="ARBA" id="ARBA00023175"/>
    </source>
</evidence>
<dbReference type="Gene3D" id="1.20.1270.280">
    <property type="match status" value="1"/>
</dbReference>
<dbReference type="OrthoDB" id="424310at2759"/>
<dbReference type="FunFam" id="1.10.8.710:FF:000003">
    <property type="entry name" value="Dynein axonemal heavy chain 5"/>
    <property type="match status" value="1"/>
</dbReference>
<evidence type="ECO:0000256" key="1">
    <source>
        <dbReference type="ARBA" id="ARBA00004430"/>
    </source>
</evidence>
<comment type="function">
    <text evidence="14">Force generating protein of eukaryotic cilia and flagella. Produces force towards the minus ends of microtubules. Dynein has ATPase activity; the force-producing power stroke is thought to occur on release of ADP.</text>
</comment>
<dbReference type="SUPFAM" id="SSF52540">
    <property type="entry name" value="P-loop containing nucleoside triphosphate hydrolases"/>
    <property type="match status" value="4"/>
</dbReference>
<dbReference type="InterPro" id="IPR042219">
    <property type="entry name" value="AAA_lid_11_sf"/>
</dbReference>
<dbReference type="Gene3D" id="1.20.58.1120">
    <property type="match status" value="1"/>
</dbReference>
<evidence type="ECO:0000256" key="7">
    <source>
        <dbReference type="ARBA" id="ARBA00022840"/>
    </source>
</evidence>
<accession>A0A7J6LRV1</accession>
<dbReference type="Gene3D" id="3.40.50.300">
    <property type="entry name" value="P-loop containing nucleotide triphosphate hydrolases"/>
    <property type="match status" value="5"/>
</dbReference>
<dbReference type="Pfam" id="PF12780">
    <property type="entry name" value="AAA_8"/>
    <property type="match status" value="1"/>
</dbReference>
<evidence type="ECO:0000259" key="27">
    <source>
        <dbReference type="Pfam" id="PF18199"/>
    </source>
</evidence>
<dbReference type="Gene3D" id="1.10.8.720">
    <property type="entry name" value="Region D6 of dynein motor"/>
    <property type="match status" value="1"/>
</dbReference>
<dbReference type="Gene3D" id="6.10.140.1060">
    <property type="match status" value="1"/>
</dbReference>
<dbReference type="FunFam" id="3.10.490.20:FF:000010">
    <property type="entry name" value="Dynein heavy chain, putative"/>
    <property type="match status" value="1"/>
</dbReference>
<keyword evidence="8" id="KW-0243">Dynein</keyword>
<feature type="domain" description="Dynein heavy chain linker" evidence="19">
    <location>
        <begin position="1317"/>
        <end position="1727"/>
    </location>
</feature>
<sequence>MSQPRVKWMATCASWAWGLGDEGVALVLEELQEASNKRKLMEFLEGHTKYDHIFLFRQVPDLPIRGDADPQDAAGPARIVVTYGEDDRLKGKAVSFVRSGLAPGKSVKLETACGEDLLVGEASGNPLESLDTAFTGILLPLINTTMSEDEAWGQCDGEQKSEFTTSIHKISGGLTEALKSLTGGIELRGVEDVDGILGEKLMQYAAMASYQDIVKENPEISLQFEGLLESWCRQVEQYLEDSLDYSSSSKMYGNEPGPRTELDFWMQRMQKITSITEQLKSRGCRAVFGVLHAVTRVSQDVAPKSRQVVFNTLRRWKQIDISITEAFNEAKDNVKYLSTLEKFIEPLYSGTPETIADSLPAVMNAIKMIHTIARYYNTTERMTNLFTKMTNQMILNCKAFILGGEHADKLWETDPLVLIGRLESCLRLNEVYQEQYHMTKEKLMAMPKGKQFDFSETQIFGRFDLFCRRVAKLIDMFSTIHQFQSLSQHRFDGMEQLVNNFRTIMEEFRNKRHDLLDFHNNRFDRDSVEFNVRIADLESALHQFINQSFESITSIESSLNLLKSFQSILQRESLKADLESKYTVIFHNYGLELTQVQDSYEKFKASPPLVRNLPPVAGNITWCRHLLRRIEGPMKRFQKNPAVLHGRDARKIIRMYNKMAKTLVEFETLWYEAWLNSIEVAKSGLHATLIVRHPDDGKFYVNFDWEILQLIRETKCLDRLGVEVPPSARIVLLQEHKFKQHYNELSHILKEYRRVVQGIKPIASNLLKPHLDNMEFQLRPGMVALTWTSMNIEAYIENVWMELNALEELVRTVNDLMDNRIDSNLKEVSRMILLELPEEGEVVNLDDFVDLQERHVREMTSVLMAKSTEIEAAVDDMLGAIVAYPVDPHVRGVSESELIKVKAHYNWSMYQALLNATRRSLQLLKVRICARPIVSTVAYDELPSPFFEVNLQLDGVSVRLDPSVEELQSAVNGGAVSILKCSKMIEAWDTVTIPRNVQLILNPNLPPVMGLGSQGTFYDRVAQDKEILKVVLLLTGAIQNSHDECEVYLERFSSFAWLWENSIEDQYKEFEASNPTLDDFEFKLRSFALLDEKFDSFESSRQIGALLLRPDSLAKSLKSLANDWKVAFSKQLHVKARDQLEALTEQIKSTAKRMNRAVEDGDIDALGYVMKTLNDVRRKQSEIELEFGPITHMYAILDTYLPSNVMDKDEQDARSMLKSNWLKLVEESEKRQQELSLKQAEYKKTLIQTVNNFKKDVRDFRKNYELHGPMVNGIAPREAVERLKRFKEEFEVRSRKQEIYYLGEDLFGLPHQQYPKLEKTKQELGYLAQLYDLYVLVLETIKEWKDYLWTEVPQHVDDMKSQVEVFSNRCKKMPKQLREWPAYHELKKEIEDFSEALPLLVELAKPSIMPRHWQQVQELTGKELQVDSEMFMLQSLIDANLQEYIDEVTDICDSADKQLIIEKRLADITKQWSEETFLFGHWKSRDYDCVLAGGRVAEIQEMLEEALMQLNTMNAMRHSLPFKEPLQNMITSLSEAGDIIERWIKVQMLWTSLESVFTGGDIAKQMPMEAKKFQQIDKDWIKIMSKSAETRLVVPCCQNDLLKQLLPVLGQGLESCQKSLESYLEGKRNKFPRFYFVSDPVLLKILSQGSEPESIQDDFEKLFDAISRVQFDKVDRKKITKIKAIVGTAEEVVDLSAPVNAVGNIEDWLLALEAEMQKSIRRECRYCSHDTGAVMNGMSLKEFADRYIGQVSLLGIQIIWTVDFQEALMKATREKDRQILPATNKKFQQMLADLVSYCLSDLGSKMNRTKYETLVTIHVHQRDLFQEVMKKTREHKVKDENDFEWMKQTRFYWRTETDHAIVSIADCDFTYSYEYLGVKERLVITPLTDRCYLTLSQALGMFYGGAPAGPAGTGKTETTKDMGRSLGIFVIVTNCSDQHRYKDMAKIFKGLCQSGLWGCFDEFNRIELEVLSVVAMQVESITLAKKQNAKTFSFPGEAIPIRLVPSVGYFITMNPGYAGRQELPENLKVLFRSVSMMVPDREIIMRVKLASVGYTQMDLLGKKFNVLYKLCEEQLSKQRHYDFGLRNILSVLRTAGGVKRSEPPDADEEMIFMRTARDMNLSKLVADDVPLFLALLKDLFPKVADPPKKVYKEIEDGIDEVVKTKKLTPFDPWKLKVIQLYETSLVRHGFMLVGPTLCGKTEIMTTLTGCMTDYCQNAHRIVVMNPKAITDSQMYGIKDPVSEEWTPGVFASIWAKYNNRTLKYTTWIVCDGPVDAIWIENLNTVLDDNKILTLANNDRIPMTDNCRIVFEVENLNNASPATVSRAGIIYVSASDLGWDPLVQSWLVKRLDLGAHRAQEKEIIGGFIQNWIATPDLFDWWRRNMTCVMSVNESIVIVNMLNMISAILAPHVAANEVLTPEAYKRIVSYSVAWAFGGLLETEGRKQFHEKLHSIQSACGDGDALPPLEEGQTVFEFVPSRDDPSKSYQWLLWKPEVWKPPKKLNFSSLLIPTLDSCRAEFMIDVISSLDRSRAPPNFQSALMVGASGTAKTSTAMMYVQGFSLDERLSKRINFSSATTPEGFQRTVEAEVERKTGKTFCPPGGKPMTIFLDDMSMPLVNQWGDQVTLELTRQLVDMGGFYFLDKDKRGDFKTIEKLSYIGAMGHPGGGRNDIPNRTKSKFFAFNMVLPSVVSVDNIYGSILRARFNSKSGAPDRVVAMTKKLTVATIDVWDKIKRSLLPTPQRFHYVFNMRELSRVFQGVMDTPLEVITDESVLVCLWKHECTRVFADKLARTVDKEFVDKVINDFTLQHFGEKLAADHAVTTWWADFLRDAPESEEEELEAPKVYEPIGANFDRVRSKAYEYLKKFNDAFPAKSMNLVLFDDAMCHMMRIVRTIQQKRGSAMLVGVGGSGKQSLTRLSSFTCNQKCFQIALTKNYNDNALFDDLRGLYQDAGQKGNPVTFLFTDAEIKNEGFLEYMNSILATGEIAGLFQKDERDSMCADVRNDFVKERPGADENMINLYGYFLDRLRDNLHIVLCFSPVNAKFPIRAQKFPAVFSAVNINWFLPWPEEALVAVSSTFLGSYDIDTPPDRKEALYQLLGSYQNLVGQVCDLYFQSMRRHVYVTPKSYLCLIDFYKQLYKVKYDEVNILEKSVNTGLKKLNEAAEDVETMKVALREEEKNLKVAEEETNKLLVKVQSETVKAEAKAAEVGAKKDDCLKSKAIIESEQEAANKDLQAALPFLHEAETAARSISSKDITELKTLKTPSDIIRLVFDGLLILQQKRVVDIKAEEKTLNKIKIDFIHDSYDEIAKSVLSDIRFLPDLLDFSANEKDNINDETCELLQPYLELENFNPAVAKKASGAAEGLCKWVGAMVMYHEAAKIVKPKMDYLKVQTAKLEAAMTELGAAEAELAAAQAVLDGLNQQFQEAMDGKNALEHKANATKRKMDQANKLINGLAGEKKRWTEDANNFADRRRRLVGDVALACAFVTFCGPFNSEYRDKLNAEYFLADTHRRKVPASEKVDLVGFLVDQGTVGEWALEGLPSDDLSVQNGIMVTRSSRYPLMVDPQGQALRWIKNRENDRVAKAPGQCVSTLTNPRLKDQLEFTMGEGLCLILENVEEEIDPILDPVLEKAIVKKGKNLYINVSDQNMDYNPAFVLYMTSRLPNPHFSPELSAKCTVIDFTVTLKGLEQQLLGRVLGMEQKSLEDSLAALMEEVTNNTKSLQLLDKQLLDRLSNSSGNLLDDIELIEVLANTKAKAKEVEQKLMDAEEKKIEINQKREQYRPVATRGSVMYFCVTDMTLVSNPITLQPTGWMYNCSLIQFLEQFDISVKNSEKCQPTSKRVDKIIDFLTYQIYRYMNRGLFERDKMMFKLMVTMKIMVVAGQLNQGDVGLFLKGGSDLDVKSERPNPNRWMVDKVWLNVLQLSRHTFGNEQLLFFRELPEFISRNEAAWRKWYDENEPERCPVPDYEERINMERNVGFFLRMCLVRCIREDRTTIAAAQFINKQLDPKYTAPVTDSIDSIYSESESRKPVLYLLSAGSDPTSMIDDIAKKKKKFPTDKVSMGEGQEVIAWEKMKNGFLAGTWVILQNCHLGLGFMNRMEDILTRTPEISEDFRLWITCEITNLFPIGLLQLAIKVTLEPPMGLQAGLSRTYTTMVSQELLDKIDHEKWRCLVYVMSFMHSIVQERRKFGPIGWCVPYEFNNSDLEASLLFLEKHLSTTVSVGQPLSWTTTQYMVAEVQYGGRITDDLDRELFNTYAAKWFCDEVFQKAFAFNNYPSDHEYTVPDGLEIQQYRDHIEQVPAVDSPLIFGLHTNADLTYRQLEASMMLTTIQETLPKEGGGGSGKSRDEIVKDKANEVLSKVPPDFVEEIFRSQIAKLKGPPNTPDKGFAAPLNIFLFQELQRIQRVIGIVRNNLQSLVMAIEGTVVMTPDLLEDLNMIFDARLPRRWTHDPSGAEISWLMPTLGAWFTGLLDRVNQLGTWLENGRGTMKGYWLTGFLNAQGFLTGMRQEVTRQHKKDQWALDDVVTHTEVLSYDLERVKDVPDEGQNIYGLFIEGARWNRQDGRLDESEPKKLFTTMPVIYVTAVTMKDKKGRGAEYGPYGPYDCAVYKYPKRNDRYLLFRLNLKTDVHPSHWKLRGVCLLCATE</sequence>
<dbReference type="Gene3D" id="1.20.920.20">
    <property type="match status" value="1"/>
</dbReference>
<evidence type="ECO:0000259" key="22">
    <source>
        <dbReference type="Pfam" id="PF12780"/>
    </source>
</evidence>
<feature type="domain" description="Dynein heavy chain tail" evidence="18">
    <location>
        <begin position="223"/>
        <end position="795"/>
    </location>
</feature>
<dbReference type="FunFam" id="3.40.50.300:FF:002141">
    <property type="entry name" value="Dynein heavy chain"/>
    <property type="match status" value="1"/>
</dbReference>
<dbReference type="InterPro" id="IPR035699">
    <property type="entry name" value="AAA_6"/>
</dbReference>
<keyword evidence="5" id="KW-0677">Repeat</keyword>
<dbReference type="FunFam" id="1.10.287.2620:FF:000002">
    <property type="entry name" value="Dynein heavy chain 2, axonemal"/>
    <property type="match status" value="1"/>
</dbReference>
<evidence type="ECO:0000256" key="9">
    <source>
        <dbReference type="ARBA" id="ARBA00023054"/>
    </source>
</evidence>
<dbReference type="FunFam" id="3.40.50.300:FF:001375">
    <property type="entry name" value="Dynein heavy chain, putative"/>
    <property type="match status" value="1"/>
</dbReference>
<protein>
    <recommendedName>
        <fullName evidence="30">Dynein heavy chain 10, axonemal</fullName>
    </recommendedName>
</protein>
<evidence type="ECO:0000256" key="16">
    <source>
        <dbReference type="SAM" id="Coils"/>
    </source>
</evidence>
<dbReference type="Pfam" id="PF08385">
    <property type="entry name" value="DHC_N1"/>
    <property type="match status" value="1"/>
</dbReference>
<dbReference type="InterPro" id="IPR043160">
    <property type="entry name" value="Dynein_C_barrel"/>
</dbReference>
<dbReference type="InterPro" id="IPR024743">
    <property type="entry name" value="Dynein_HC_stalk"/>
</dbReference>
<dbReference type="GO" id="GO:0045505">
    <property type="term" value="F:dynein intermediate chain binding"/>
    <property type="evidence" value="ECO:0007669"/>
    <property type="project" value="InterPro"/>
</dbReference>
<dbReference type="Pfam" id="PF12781">
    <property type="entry name" value="AAA_9"/>
    <property type="match status" value="1"/>
</dbReference>
<dbReference type="Pfam" id="PF12774">
    <property type="entry name" value="AAA_6"/>
    <property type="match status" value="1"/>
</dbReference>
<dbReference type="GO" id="GO:0008569">
    <property type="term" value="F:minus-end-directed microtubule motor activity"/>
    <property type="evidence" value="ECO:0007669"/>
    <property type="project" value="InterPro"/>
</dbReference>
<organism evidence="28 29">
    <name type="scientific">Perkinsus olseni</name>
    <name type="common">Perkinsus atlanticus</name>
    <dbReference type="NCBI Taxonomy" id="32597"/>
    <lineage>
        <taxon>Eukaryota</taxon>
        <taxon>Sar</taxon>
        <taxon>Alveolata</taxon>
        <taxon>Perkinsozoa</taxon>
        <taxon>Perkinsea</taxon>
        <taxon>Perkinsida</taxon>
        <taxon>Perkinsidae</taxon>
        <taxon>Perkinsus</taxon>
    </lineage>
</organism>
<feature type="domain" description="Dynein heavy chain region D6 P-loop" evidence="17">
    <location>
        <begin position="4027"/>
        <end position="4137"/>
    </location>
</feature>
<dbReference type="InterPro" id="IPR042222">
    <property type="entry name" value="Dynein_2_N"/>
</dbReference>
<feature type="domain" description="Dynein heavy chain C-terminal" evidence="27">
    <location>
        <begin position="4322"/>
        <end position="4642"/>
    </location>
</feature>
<evidence type="ECO:0000259" key="18">
    <source>
        <dbReference type="Pfam" id="PF08385"/>
    </source>
</evidence>
<dbReference type="InterPro" id="IPR041228">
    <property type="entry name" value="Dynein_C"/>
</dbReference>
<dbReference type="InterPro" id="IPR041466">
    <property type="entry name" value="Dynein_AAA5_ext"/>
</dbReference>
<dbReference type="GO" id="GO:0051959">
    <property type="term" value="F:dynein light intermediate chain binding"/>
    <property type="evidence" value="ECO:0007669"/>
    <property type="project" value="InterPro"/>
</dbReference>
<evidence type="ECO:0000256" key="4">
    <source>
        <dbReference type="ARBA" id="ARBA00022701"/>
    </source>
</evidence>
<dbReference type="InterPro" id="IPR043157">
    <property type="entry name" value="Dynein_AAA1S"/>
</dbReference>
<dbReference type="InterPro" id="IPR035706">
    <property type="entry name" value="AAA_9"/>
</dbReference>
<dbReference type="Pfam" id="PF08393">
    <property type="entry name" value="DHC_N2"/>
    <property type="match status" value="1"/>
</dbReference>
<dbReference type="GO" id="GO:0070286">
    <property type="term" value="P:axonemal dynein complex assembly"/>
    <property type="evidence" value="ECO:0007669"/>
    <property type="project" value="UniProtKB-ARBA"/>
</dbReference>
<dbReference type="Pfam" id="PF17857">
    <property type="entry name" value="AAA_lid_1"/>
    <property type="match status" value="1"/>
</dbReference>
<dbReference type="Pfam" id="PF03028">
    <property type="entry name" value="Dynein_heavy"/>
    <property type="match status" value="1"/>
</dbReference>
<feature type="domain" description="Dynein heavy chain AAA lid" evidence="26">
    <location>
        <begin position="4169"/>
        <end position="4314"/>
    </location>
</feature>
<dbReference type="InterPro" id="IPR027417">
    <property type="entry name" value="P-loop_NTPase"/>
</dbReference>
<dbReference type="InterPro" id="IPR041589">
    <property type="entry name" value="DNAH3_AAA_lid_1"/>
</dbReference>
<proteinExistence type="inferred from homology"/>
<dbReference type="FunFam" id="1.20.920.20:FF:000001">
    <property type="entry name" value="dynein heavy chain 2, axonemal"/>
    <property type="match status" value="1"/>
</dbReference>
<comment type="subcellular location">
    <subcellularLocation>
        <location evidence="1">Cytoplasm</location>
        <location evidence="1">Cytoskeleton</location>
        <location evidence="1">Cilium axoneme</location>
    </subcellularLocation>
</comment>
<dbReference type="FunFam" id="3.40.50.300:FF:000320">
    <property type="entry name" value="Dynein, axonemal, heavy chain 5"/>
    <property type="match status" value="1"/>
</dbReference>
<keyword evidence="3" id="KW-0963">Cytoplasm</keyword>
<evidence type="ECO:0000259" key="20">
    <source>
        <dbReference type="Pfam" id="PF12774"/>
    </source>
</evidence>
<dbReference type="Gene3D" id="1.20.920.30">
    <property type="match status" value="1"/>
</dbReference>
<evidence type="ECO:0000259" key="19">
    <source>
        <dbReference type="Pfam" id="PF08393"/>
    </source>
</evidence>
<evidence type="ECO:0000259" key="26">
    <source>
        <dbReference type="Pfam" id="PF18198"/>
    </source>
</evidence>
<keyword evidence="6" id="KW-0547">Nucleotide-binding</keyword>
<evidence type="ECO:0000313" key="28">
    <source>
        <dbReference type="EMBL" id="KAF4661621.1"/>
    </source>
</evidence>
<evidence type="ECO:0000259" key="24">
    <source>
        <dbReference type="Pfam" id="PF17852"/>
    </source>
</evidence>
<dbReference type="Gene3D" id="1.10.8.710">
    <property type="match status" value="1"/>
</dbReference>
<dbReference type="Pfam" id="PF18198">
    <property type="entry name" value="AAA_lid_11"/>
    <property type="match status" value="1"/>
</dbReference>
<dbReference type="GO" id="GO:0005874">
    <property type="term" value="C:microtubule"/>
    <property type="evidence" value="ECO:0007669"/>
    <property type="project" value="UniProtKB-KW"/>
</dbReference>
<evidence type="ECO:0000313" key="29">
    <source>
        <dbReference type="Proteomes" id="UP000570595"/>
    </source>
</evidence>
<dbReference type="Pfam" id="PF12775">
    <property type="entry name" value="AAA_7"/>
    <property type="match status" value="1"/>
</dbReference>
<keyword evidence="9 16" id="KW-0175">Coiled coil</keyword>
<dbReference type="FunFam" id="3.20.180.20:FF:000005">
    <property type="entry name" value="Dynein heavy chain, putative"/>
    <property type="match status" value="1"/>
</dbReference>
<dbReference type="Gene3D" id="1.10.8.1220">
    <property type="match status" value="1"/>
</dbReference>
<evidence type="ECO:0000256" key="2">
    <source>
        <dbReference type="ARBA" id="ARBA00008887"/>
    </source>
</evidence>
<evidence type="ECO:0000256" key="8">
    <source>
        <dbReference type="ARBA" id="ARBA00023017"/>
    </source>
</evidence>
<dbReference type="GO" id="GO:0005858">
    <property type="term" value="C:axonemal dynein complex"/>
    <property type="evidence" value="ECO:0007669"/>
    <property type="project" value="UniProtKB-ARBA"/>
</dbReference>
<evidence type="ECO:0000256" key="13">
    <source>
        <dbReference type="ARBA" id="ARBA00023273"/>
    </source>
</evidence>
<name>A0A7J6LRV1_PEROL</name>
<evidence type="ECO:0000256" key="5">
    <source>
        <dbReference type="ARBA" id="ARBA00022737"/>
    </source>
</evidence>
<feature type="domain" description="Dynein heavy chain AAA 5 extension" evidence="24">
    <location>
        <begin position="2374"/>
        <end position="2492"/>
    </location>
</feature>
<gene>
    <name evidence="28" type="ORF">FOZ61_003069</name>
</gene>
<dbReference type="Proteomes" id="UP000570595">
    <property type="component" value="Unassembled WGS sequence"/>
</dbReference>
<keyword evidence="13" id="KW-0966">Cell projection</keyword>
<feature type="domain" description="Dynein heavy chain hydrolytic ATP-binding dynein motor region" evidence="20">
    <location>
        <begin position="1871"/>
        <end position="2201"/>
    </location>
</feature>
<reference evidence="28 29" key="1">
    <citation type="submission" date="2020-04" db="EMBL/GenBank/DDBJ databases">
        <title>Perkinsus olseni comparative genomics.</title>
        <authorList>
            <person name="Bogema D.R."/>
        </authorList>
    </citation>
    <scope>NUCLEOTIDE SEQUENCE [LARGE SCALE GENOMIC DNA]</scope>
    <source>
        <strain evidence="28">ATCC PRA-179</strain>
    </source>
</reference>
<evidence type="ECO:0000256" key="6">
    <source>
        <dbReference type="ARBA" id="ARBA00022741"/>
    </source>
</evidence>
<dbReference type="EMBL" id="JABAHT010000192">
    <property type="protein sequence ID" value="KAF4661621.1"/>
    <property type="molecule type" value="Genomic_DNA"/>
</dbReference>
<dbReference type="InterPro" id="IPR013594">
    <property type="entry name" value="Dynein_heavy_tail"/>
</dbReference>
<evidence type="ECO:0000256" key="3">
    <source>
        <dbReference type="ARBA" id="ARBA00022490"/>
    </source>
</evidence>
<feature type="coiled-coil region" evidence="16">
    <location>
        <begin position="1133"/>
        <end position="1160"/>
    </location>
</feature>
<feature type="coiled-coil region" evidence="16">
    <location>
        <begin position="3389"/>
        <end position="3451"/>
    </location>
</feature>
<dbReference type="Gene3D" id="1.10.472.130">
    <property type="match status" value="1"/>
</dbReference>
<evidence type="ECO:0000259" key="23">
    <source>
        <dbReference type="Pfam" id="PF12781"/>
    </source>
</evidence>
<comment type="caution">
    <text evidence="28">The sequence shown here is derived from an EMBL/GenBank/DDBJ whole genome shotgun (WGS) entry which is preliminary data.</text>
</comment>
<evidence type="ECO:0000256" key="14">
    <source>
        <dbReference type="ARBA" id="ARBA00058146"/>
    </source>
</evidence>
<feature type="domain" description="Dynein heavy chain coiled coil stalk" evidence="21">
    <location>
        <begin position="3152"/>
        <end position="3503"/>
    </location>
</feature>
<feature type="domain" description="Dynein heavy chain ATP-binding dynein motor region" evidence="23">
    <location>
        <begin position="3535"/>
        <end position="3760"/>
    </location>
</feature>